<keyword evidence="2" id="KW-0433">Leucine-rich repeat</keyword>
<evidence type="ECO:0000256" key="9">
    <source>
        <dbReference type="PROSITE-ProRule" id="PRU00027"/>
    </source>
</evidence>
<dbReference type="InterPro" id="IPR041118">
    <property type="entry name" value="Rx_N"/>
</dbReference>
<feature type="region of interest" description="Disordered" evidence="10">
    <location>
        <begin position="193"/>
        <end position="276"/>
    </location>
</feature>
<dbReference type="GO" id="GO:0005634">
    <property type="term" value="C:nucleus"/>
    <property type="evidence" value="ECO:0007669"/>
    <property type="project" value="TreeGrafter"/>
</dbReference>
<feature type="compositionally biased region" description="Basic and acidic residues" evidence="10">
    <location>
        <begin position="267"/>
        <end position="276"/>
    </location>
</feature>
<evidence type="ECO:0000313" key="13">
    <source>
        <dbReference type="Proteomes" id="UP000324897"/>
    </source>
</evidence>
<keyword evidence="5" id="KW-0547">Nucleotide-binding</keyword>
<dbReference type="GO" id="GO:0000166">
    <property type="term" value="F:nucleotide binding"/>
    <property type="evidence" value="ECO:0007669"/>
    <property type="project" value="UniProtKB-KW"/>
</dbReference>
<dbReference type="InterPro" id="IPR003656">
    <property type="entry name" value="Znf_BED"/>
</dbReference>
<dbReference type="GO" id="GO:0006357">
    <property type="term" value="P:regulation of transcription by RNA polymerase II"/>
    <property type="evidence" value="ECO:0007669"/>
    <property type="project" value="TreeGrafter"/>
</dbReference>
<comment type="similarity">
    <text evidence="1">Belongs to the disease resistance NB-LRR family.</text>
</comment>
<dbReference type="Pfam" id="PF02892">
    <property type="entry name" value="zf-BED"/>
    <property type="match status" value="1"/>
</dbReference>
<feature type="compositionally biased region" description="Polar residues" evidence="10">
    <location>
        <begin position="251"/>
        <end position="260"/>
    </location>
</feature>
<evidence type="ECO:0000256" key="2">
    <source>
        <dbReference type="ARBA" id="ARBA00022614"/>
    </source>
</evidence>
<name>A0A5J9TTV3_9POAL</name>
<evidence type="ECO:0000256" key="7">
    <source>
        <dbReference type="ARBA" id="ARBA00022821"/>
    </source>
</evidence>
<feature type="compositionally biased region" description="Basic and acidic residues" evidence="10">
    <location>
        <begin position="204"/>
        <end position="220"/>
    </location>
</feature>
<dbReference type="GO" id="GO:0008270">
    <property type="term" value="F:zinc ion binding"/>
    <property type="evidence" value="ECO:0007669"/>
    <property type="project" value="UniProtKB-KW"/>
</dbReference>
<gene>
    <name evidence="12" type="ORF">EJB05_38277</name>
</gene>
<dbReference type="InterPro" id="IPR053031">
    <property type="entry name" value="Cuticle_assoc_protein"/>
</dbReference>
<dbReference type="GO" id="GO:0006952">
    <property type="term" value="P:defense response"/>
    <property type="evidence" value="ECO:0007669"/>
    <property type="project" value="UniProtKB-KW"/>
</dbReference>
<dbReference type="PROSITE" id="PS50808">
    <property type="entry name" value="ZF_BED"/>
    <property type="match status" value="1"/>
</dbReference>
<proteinExistence type="inferred from homology"/>
<keyword evidence="13" id="KW-1185">Reference proteome</keyword>
<keyword evidence="6 9" id="KW-0863">Zinc-finger</keyword>
<evidence type="ECO:0000259" key="11">
    <source>
        <dbReference type="PROSITE" id="PS50808"/>
    </source>
</evidence>
<dbReference type="OrthoDB" id="1933539at2759"/>
<dbReference type="AlphaFoldDB" id="A0A5J9TTV3"/>
<comment type="caution">
    <text evidence="12">The sequence shown here is derived from an EMBL/GenBank/DDBJ whole genome shotgun (WGS) entry which is preliminary data.</text>
</comment>
<keyword evidence="4" id="KW-0677">Repeat</keyword>
<dbReference type="PANTHER" id="PTHR34396:SF27">
    <property type="entry name" value="OS08G0208700 PROTEIN"/>
    <property type="match status" value="1"/>
</dbReference>
<evidence type="ECO:0000256" key="6">
    <source>
        <dbReference type="ARBA" id="ARBA00022771"/>
    </source>
</evidence>
<feature type="region of interest" description="Disordered" evidence="10">
    <location>
        <begin position="110"/>
        <end position="139"/>
    </location>
</feature>
<dbReference type="SMART" id="SM00614">
    <property type="entry name" value="ZnF_BED"/>
    <property type="match status" value="1"/>
</dbReference>
<dbReference type="PANTHER" id="PTHR34396">
    <property type="entry name" value="OS03G0264950 PROTEIN-RELATED"/>
    <property type="match status" value="1"/>
</dbReference>
<evidence type="ECO:0000256" key="5">
    <source>
        <dbReference type="ARBA" id="ARBA00022741"/>
    </source>
</evidence>
<protein>
    <recommendedName>
        <fullName evidence="11">BED-type domain-containing protein</fullName>
    </recommendedName>
</protein>
<dbReference type="Gramene" id="TVU14784">
    <property type="protein sequence ID" value="TVU14784"/>
    <property type="gene ID" value="EJB05_38277"/>
</dbReference>
<sequence length="276" mass="31100">MEAMEASAVDAAVLWLMQTILANLLLGKLDEWLRQVGLADDIQKLRVEIERVEGIVCAGKGRAIGNRPLARLLARLKVLLYDAGDVVDELDYYRLQQQVEKDTFACATESEGTGVDEAEQADGSRQSTRMPSNRSSRLRSEVWTHFDPTEVDKKDSPTKARCKYCHAELKCEAEKGRPALLNHIRKSKACIQIREGNDQPRNPLSERDSSAPNDTTEHLTHNSTSRKRGRQDEALTENTVANPHPWDKAGFSNTIKQIARQNKRHPTGIDRDSQRF</sequence>
<reference evidence="12 13" key="1">
    <citation type="journal article" date="2019" name="Sci. Rep.">
        <title>A high-quality genome of Eragrostis curvula grass provides insights into Poaceae evolution and supports new strategies to enhance forage quality.</title>
        <authorList>
            <person name="Carballo J."/>
            <person name="Santos B.A.C.M."/>
            <person name="Zappacosta D."/>
            <person name="Garbus I."/>
            <person name="Selva J.P."/>
            <person name="Gallo C.A."/>
            <person name="Diaz A."/>
            <person name="Albertini E."/>
            <person name="Caccamo M."/>
            <person name="Echenique V."/>
        </authorList>
    </citation>
    <scope>NUCLEOTIDE SEQUENCE [LARGE SCALE GENOMIC DNA]</scope>
    <source>
        <strain evidence="13">cv. Victoria</strain>
        <tissue evidence="12">Leaf</tissue>
    </source>
</reference>
<organism evidence="12 13">
    <name type="scientific">Eragrostis curvula</name>
    <name type="common">weeping love grass</name>
    <dbReference type="NCBI Taxonomy" id="38414"/>
    <lineage>
        <taxon>Eukaryota</taxon>
        <taxon>Viridiplantae</taxon>
        <taxon>Streptophyta</taxon>
        <taxon>Embryophyta</taxon>
        <taxon>Tracheophyta</taxon>
        <taxon>Spermatophyta</taxon>
        <taxon>Magnoliopsida</taxon>
        <taxon>Liliopsida</taxon>
        <taxon>Poales</taxon>
        <taxon>Poaceae</taxon>
        <taxon>PACMAD clade</taxon>
        <taxon>Chloridoideae</taxon>
        <taxon>Eragrostideae</taxon>
        <taxon>Eragrostidinae</taxon>
        <taxon>Eragrostis</taxon>
    </lineage>
</organism>
<keyword evidence="7" id="KW-0611">Plant defense</keyword>
<feature type="domain" description="BED-type" evidence="11">
    <location>
        <begin position="137"/>
        <end position="197"/>
    </location>
</feature>
<keyword evidence="8" id="KW-0862">Zinc</keyword>
<evidence type="ECO:0000256" key="4">
    <source>
        <dbReference type="ARBA" id="ARBA00022737"/>
    </source>
</evidence>
<evidence type="ECO:0000313" key="12">
    <source>
        <dbReference type="EMBL" id="TVU14784.1"/>
    </source>
</evidence>
<evidence type="ECO:0000256" key="8">
    <source>
        <dbReference type="ARBA" id="ARBA00022833"/>
    </source>
</evidence>
<dbReference type="Pfam" id="PF18052">
    <property type="entry name" value="Rx_N"/>
    <property type="match status" value="1"/>
</dbReference>
<dbReference type="EMBL" id="RWGY01000031">
    <property type="protein sequence ID" value="TVU14784.1"/>
    <property type="molecule type" value="Genomic_DNA"/>
</dbReference>
<evidence type="ECO:0000256" key="1">
    <source>
        <dbReference type="ARBA" id="ARBA00008894"/>
    </source>
</evidence>
<evidence type="ECO:0000256" key="3">
    <source>
        <dbReference type="ARBA" id="ARBA00022723"/>
    </source>
</evidence>
<feature type="compositionally biased region" description="Polar residues" evidence="10">
    <location>
        <begin position="123"/>
        <end position="135"/>
    </location>
</feature>
<dbReference type="Proteomes" id="UP000324897">
    <property type="component" value="Unassembled WGS sequence"/>
</dbReference>
<dbReference type="GO" id="GO:1990837">
    <property type="term" value="F:sequence-specific double-stranded DNA binding"/>
    <property type="evidence" value="ECO:0007669"/>
    <property type="project" value="TreeGrafter"/>
</dbReference>
<keyword evidence="3" id="KW-0479">Metal-binding</keyword>
<accession>A0A5J9TTV3</accession>
<evidence type="ECO:0000256" key="10">
    <source>
        <dbReference type="SAM" id="MobiDB-lite"/>
    </source>
</evidence>